<feature type="transmembrane region" description="Helical" evidence="1">
    <location>
        <begin position="50"/>
        <end position="73"/>
    </location>
</feature>
<keyword evidence="1" id="KW-1133">Transmembrane helix</keyword>
<proteinExistence type="predicted"/>
<accession>A0A0F9CEW5</accession>
<protein>
    <recommendedName>
        <fullName evidence="2">DUF2062 domain-containing protein</fullName>
    </recommendedName>
</protein>
<dbReference type="EMBL" id="LAZR01033603">
    <property type="protein sequence ID" value="KKL47614.1"/>
    <property type="molecule type" value="Genomic_DNA"/>
</dbReference>
<dbReference type="InterPro" id="IPR018639">
    <property type="entry name" value="DUF2062"/>
</dbReference>
<evidence type="ECO:0000313" key="3">
    <source>
        <dbReference type="EMBL" id="KKL47614.1"/>
    </source>
</evidence>
<reference evidence="3" key="1">
    <citation type="journal article" date="2015" name="Nature">
        <title>Complex archaea that bridge the gap between prokaryotes and eukaryotes.</title>
        <authorList>
            <person name="Spang A."/>
            <person name="Saw J.H."/>
            <person name="Jorgensen S.L."/>
            <person name="Zaremba-Niedzwiedzka K."/>
            <person name="Martijn J."/>
            <person name="Lind A.E."/>
            <person name="van Eijk R."/>
            <person name="Schleper C."/>
            <person name="Guy L."/>
            <person name="Ettema T.J."/>
        </authorList>
    </citation>
    <scope>NUCLEOTIDE SEQUENCE</scope>
</reference>
<comment type="caution">
    <text evidence="3">The sequence shown here is derived from an EMBL/GenBank/DDBJ whole genome shotgun (WGS) entry which is preliminary data.</text>
</comment>
<feature type="non-terminal residue" evidence="3">
    <location>
        <position position="1"/>
    </location>
</feature>
<organism evidence="3">
    <name type="scientific">marine sediment metagenome</name>
    <dbReference type="NCBI Taxonomy" id="412755"/>
    <lineage>
        <taxon>unclassified sequences</taxon>
        <taxon>metagenomes</taxon>
        <taxon>ecological metagenomes</taxon>
    </lineage>
</organism>
<sequence>YAPNYIIGCWIMGRSHNAWSVIGNAISFQGSWWDRIYTWYSTMTSIFWELWIGSLVVALILGVMTYFAMYRMIVVYRERRSHRQKLIAAKSPGGTPDRG</sequence>
<keyword evidence="1" id="KW-0812">Transmembrane</keyword>
<dbReference type="Pfam" id="PF09835">
    <property type="entry name" value="DUF2062"/>
    <property type="match status" value="1"/>
</dbReference>
<evidence type="ECO:0000256" key="1">
    <source>
        <dbReference type="SAM" id="Phobius"/>
    </source>
</evidence>
<evidence type="ECO:0000259" key="2">
    <source>
        <dbReference type="Pfam" id="PF09835"/>
    </source>
</evidence>
<feature type="domain" description="DUF2062" evidence="2">
    <location>
        <begin position="1"/>
        <end position="80"/>
    </location>
</feature>
<name>A0A0F9CEW5_9ZZZZ</name>
<dbReference type="AlphaFoldDB" id="A0A0F9CEW5"/>
<keyword evidence="1" id="KW-0472">Membrane</keyword>
<gene>
    <name evidence="3" type="ORF">LCGC14_2333750</name>
</gene>